<evidence type="ECO:0000313" key="6">
    <source>
        <dbReference type="Proteomes" id="UP001497382"/>
    </source>
</evidence>
<sequence length="266" mass="30390">MENNNLSHSPEDGPVSKKLKIDDGSENVQINASYLESDFVKSLSDAFCNKEEKIFENGAKIINEPFTCCVLPDFIQPDDFTDQLKKDVEELEVELKLSDLYQFKQSKDLATCKITSISHLKSVIYGKFLEWMKQITTIPLNEKVDISCSCYTYTDHLLCHDDELEGRRIAYIYYLVPEWEEKNGGSLDLFNTVNDEPSEIVTSFVPKWNNLIFFEVSPVSFHQVSEILGFKTRTSISGWFYGPPLKPAVHPVEKIILQPPANFPVC</sequence>
<dbReference type="InterPro" id="IPR006620">
    <property type="entry name" value="Pro_4_hyd_alph"/>
</dbReference>
<dbReference type="Proteomes" id="UP001497382">
    <property type="component" value="Unassembled WGS sequence"/>
</dbReference>
<keyword evidence="6" id="KW-1185">Reference proteome</keyword>
<dbReference type="EMBL" id="CAXIEN010000054">
    <property type="protein sequence ID" value="CAL1271393.1"/>
    <property type="molecule type" value="Genomic_DNA"/>
</dbReference>
<dbReference type="AlphaFoldDB" id="A0AAV1ZIP4"/>
<dbReference type="Gene3D" id="2.60.120.620">
    <property type="entry name" value="q2cbj1_9rhob like domain"/>
    <property type="match status" value="1"/>
</dbReference>
<dbReference type="Pfam" id="PF13661">
    <property type="entry name" value="2OG-FeII_Oxy_4"/>
    <property type="match status" value="1"/>
</dbReference>
<dbReference type="InterPro" id="IPR039558">
    <property type="entry name" value="TPA1/OFD1_N"/>
</dbReference>
<evidence type="ECO:0000256" key="3">
    <source>
        <dbReference type="ARBA" id="ARBA00023002"/>
    </source>
</evidence>
<keyword evidence="3" id="KW-0560">Oxidoreductase</keyword>
<dbReference type="PANTHER" id="PTHR12117">
    <property type="entry name" value="HISTONE ACETYLTRANSFERASE COMPLEX"/>
    <property type="match status" value="1"/>
</dbReference>
<comment type="cofactor">
    <cofactor evidence="1">
        <name>L-ascorbate</name>
        <dbReference type="ChEBI" id="CHEBI:38290"/>
    </cofactor>
</comment>
<dbReference type="PANTHER" id="PTHR12117:SF0">
    <property type="entry name" value="PROLYL 3-HYDROXYLASE OGFOD1"/>
    <property type="match status" value="1"/>
</dbReference>
<dbReference type="GO" id="GO:0005737">
    <property type="term" value="C:cytoplasm"/>
    <property type="evidence" value="ECO:0007669"/>
    <property type="project" value="TreeGrafter"/>
</dbReference>
<dbReference type="GO" id="GO:0006449">
    <property type="term" value="P:regulation of translational termination"/>
    <property type="evidence" value="ECO:0007669"/>
    <property type="project" value="TreeGrafter"/>
</dbReference>
<protein>
    <recommendedName>
        <fullName evidence="4">Prolyl 4-hydroxylase alpha subunit domain-containing protein</fullName>
    </recommendedName>
</protein>
<keyword evidence="2" id="KW-0223">Dioxygenase</keyword>
<evidence type="ECO:0000259" key="4">
    <source>
        <dbReference type="SMART" id="SM00702"/>
    </source>
</evidence>
<dbReference type="GO" id="GO:0031418">
    <property type="term" value="F:L-ascorbic acid binding"/>
    <property type="evidence" value="ECO:0007669"/>
    <property type="project" value="InterPro"/>
</dbReference>
<reference evidence="5 6" key="1">
    <citation type="submission" date="2024-04" db="EMBL/GenBank/DDBJ databases">
        <authorList>
            <person name="Rising A."/>
            <person name="Reimegard J."/>
            <person name="Sonavane S."/>
            <person name="Akerstrom W."/>
            <person name="Nylinder S."/>
            <person name="Hedman E."/>
            <person name="Kallberg Y."/>
        </authorList>
    </citation>
    <scope>NUCLEOTIDE SEQUENCE [LARGE SCALE GENOMIC DNA]</scope>
</reference>
<organism evidence="5 6">
    <name type="scientific">Larinioides sclopetarius</name>
    <dbReference type="NCBI Taxonomy" id="280406"/>
    <lineage>
        <taxon>Eukaryota</taxon>
        <taxon>Metazoa</taxon>
        <taxon>Ecdysozoa</taxon>
        <taxon>Arthropoda</taxon>
        <taxon>Chelicerata</taxon>
        <taxon>Arachnida</taxon>
        <taxon>Araneae</taxon>
        <taxon>Araneomorphae</taxon>
        <taxon>Entelegynae</taxon>
        <taxon>Araneoidea</taxon>
        <taxon>Araneidae</taxon>
        <taxon>Larinioides</taxon>
    </lineage>
</organism>
<evidence type="ECO:0000256" key="2">
    <source>
        <dbReference type="ARBA" id="ARBA00022964"/>
    </source>
</evidence>
<gene>
    <name evidence="5" type="ORF">LARSCL_LOCUS5804</name>
</gene>
<proteinExistence type="predicted"/>
<dbReference type="InterPro" id="IPR051842">
    <property type="entry name" value="uS12_prolyl_hydroxylase"/>
</dbReference>
<accession>A0AAV1ZIP4</accession>
<evidence type="ECO:0000256" key="1">
    <source>
        <dbReference type="ARBA" id="ARBA00001961"/>
    </source>
</evidence>
<comment type="caution">
    <text evidence="5">The sequence shown here is derived from an EMBL/GenBank/DDBJ whole genome shotgun (WGS) entry which is preliminary data.</text>
</comment>
<name>A0AAV1ZIP4_9ARAC</name>
<dbReference type="GO" id="GO:0031543">
    <property type="term" value="F:peptidyl-proline dioxygenase activity"/>
    <property type="evidence" value="ECO:0007669"/>
    <property type="project" value="TreeGrafter"/>
</dbReference>
<dbReference type="GO" id="GO:0005506">
    <property type="term" value="F:iron ion binding"/>
    <property type="evidence" value="ECO:0007669"/>
    <property type="project" value="InterPro"/>
</dbReference>
<feature type="domain" description="Prolyl 4-hydroxylase alpha subunit" evidence="4">
    <location>
        <begin position="66"/>
        <end position="241"/>
    </location>
</feature>
<dbReference type="SMART" id="SM00702">
    <property type="entry name" value="P4Hc"/>
    <property type="match status" value="1"/>
</dbReference>
<evidence type="ECO:0000313" key="5">
    <source>
        <dbReference type="EMBL" id="CAL1271393.1"/>
    </source>
</evidence>